<dbReference type="Gene3D" id="1.10.150.240">
    <property type="entry name" value="Putative phosphatase, domain 2"/>
    <property type="match status" value="1"/>
</dbReference>
<reference evidence="6" key="1">
    <citation type="submission" date="2023-02" db="EMBL/GenBank/DDBJ databases">
        <title>Actinokineospora globicatena NBRC 15670.</title>
        <authorList>
            <person name="Ichikawa N."/>
            <person name="Sato H."/>
            <person name="Tonouchi N."/>
        </authorList>
    </citation>
    <scope>NUCLEOTIDE SEQUENCE</scope>
    <source>
        <strain evidence="6">NBRC 15670</strain>
    </source>
</reference>
<feature type="compositionally biased region" description="Basic residues" evidence="5">
    <location>
        <begin position="196"/>
        <end position="207"/>
    </location>
</feature>
<protein>
    <recommendedName>
        <fullName evidence="8">Haloacid dehalogenase superfamily, subfamily IA, variant 3 with third motif having DD or ED</fullName>
    </recommendedName>
</protein>
<comment type="cofactor">
    <cofactor evidence="1">
        <name>Mg(2+)</name>
        <dbReference type="ChEBI" id="CHEBI:18420"/>
    </cofactor>
</comment>
<dbReference type="GO" id="GO:0003824">
    <property type="term" value="F:catalytic activity"/>
    <property type="evidence" value="ECO:0007669"/>
    <property type="project" value="UniProtKB-ARBA"/>
</dbReference>
<evidence type="ECO:0000256" key="1">
    <source>
        <dbReference type="ARBA" id="ARBA00001946"/>
    </source>
</evidence>
<dbReference type="PANTHER" id="PTHR46193">
    <property type="entry name" value="6-PHOSPHOGLUCONATE PHOSPHATASE"/>
    <property type="match status" value="1"/>
</dbReference>
<dbReference type="PANTHER" id="PTHR46193:SF10">
    <property type="entry name" value="6-PHOSPHOGLUCONATE PHOSPHATASE"/>
    <property type="match status" value="1"/>
</dbReference>
<dbReference type="Gene3D" id="3.40.50.1000">
    <property type="entry name" value="HAD superfamily/HAD-like"/>
    <property type="match status" value="1"/>
</dbReference>
<dbReference type="SUPFAM" id="SSF56784">
    <property type="entry name" value="HAD-like"/>
    <property type="match status" value="1"/>
</dbReference>
<keyword evidence="7" id="KW-1185">Reference proteome</keyword>
<dbReference type="InterPro" id="IPR023214">
    <property type="entry name" value="HAD_sf"/>
</dbReference>
<dbReference type="AlphaFoldDB" id="A0A9W6QMJ2"/>
<name>A0A9W6QMJ2_9PSEU</name>
<evidence type="ECO:0000256" key="3">
    <source>
        <dbReference type="ARBA" id="ARBA00022723"/>
    </source>
</evidence>
<dbReference type="InterPro" id="IPR023198">
    <property type="entry name" value="PGP-like_dom2"/>
</dbReference>
<evidence type="ECO:0000256" key="2">
    <source>
        <dbReference type="ARBA" id="ARBA00006171"/>
    </source>
</evidence>
<dbReference type="Pfam" id="PF13419">
    <property type="entry name" value="HAD_2"/>
    <property type="match status" value="1"/>
</dbReference>
<dbReference type="NCBIfam" id="TIGR01549">
    <property type="entry name" value="HAD-SF-IA-v1"/>
    <property type="match status" value="1"/>
</dbReference>
<dbReference type="SFLD" id="SFLDG01135">
    <property type="entry name" value="C1.5.6:_HAD__Beta-PGM__Phospha"/>
    <property type="match status" value="1"/>
</dbReference>
<dbReference type="GO" id="GO:0046872">
    <property type="term" value="F:metal ion binding"/>
    <property type="evidence" value="ECO:0007669"/>
    <property type="project" value="UniProtKB-KW"/>
</dbReference>
<evidence type="ECO:0000313" key="7">
    <source>
        <dbReference type="Proteomes" id="UP001165042"/>
    </source>
</evidence>
<dbReference type="InterPro" id="IPR051600">
    <property type="entry name" value="Beta-PGM-like"/>
</dbReference>
<dbReference type="RefSeq" id="WP_285609838.1">
    <property type="nucleotide sequence ID" value="NZ_BSSD01000002.1"/>
</dbReference>
<evidence type="ECO:0000256" key="4">
    <source>
        <dbReference type="ARBA" id="ARBA00022842"/>
    </source>
</evidence>
<keyword evidence="4" id="KW-0460">Magnesium</keyword>
<dbReference type="CDD" id="cd07526">
    <property type="entry name" value="HAD_BPGM_like"/>
    <property type="match status" value="1"/>
</dbReference>
<proteinExistence type="inferred from homology"/>
<dbReference type="EMBL" id="BSSD01000002">
    <property type="protein sequence ID" value="GLW91239.1"/>
    <property type="molecule type" value="Genomic_DNA"/>
</dbReference>
<keyword evidence="3" id="KW-0479">Metal-binding</keyword>
<dbReference type="InterPro" id="IPR036412">
    <property type="entry name" value="HAD-like_sf"/>
</dbReference>
<comment type="caution">
    <text evidence="6">The sequence shown here is derived from an EMBL/GenBank/DDBJ whole genome shotgun (WGS) entry which is preliminary data.</text>
</comment>
<feature type="region of interest" description="Disordered" evidence="5">
    <location>
        <begin position="196"/>
        <end position="240"/>
    </location>
</feature>
<organism evidence="6 7">
    <name type="scientific">Actinokineospora globicatena</name>
    <dbReference type="NCBI Taxonomy" id="103729"/>
    <lineage>
        <taxon>Bacteria</taxon>
        <taxon>Bacillati</taxon>
        <taxon>Actinomycetota</taxon>
        <taxon>Actinomycetes</taxon>
        <taxon>Pseudonocardiales</taxon>
        <taxon>Pseudonocardiaceae</taxon>
        <taxon>Actinokineospora</taxon>
    </lineage>
</organism>
<dbReference type="NCBIfam" id="TIGR01509">
    <property type="entry name" value="HAD-SF-IA-v3"/>
    <property type="match status" value="1"/>
</dbReference>
<gene>
    <name evidence="6" type="ORF">Aglo03_20550</name>
</gene>
<evidence type="ECO:0000313" key="6">
    <source>
        <dbReference type="EMBL" id="GLW91239.1"/>
    </source>
</evidence>
<evidence type="ECO:0000256" key="5">
    <source>
        <dbReference type="SAM" id="MobiDB-lite"/>
    </source>
</evidence>
<dbReference type="SFLD" id="SFLDS00003">
    <property type="entry name" value="Haloacid_Dehalogenase"/>
    <property type="match status" value="1"/>
</dbReference>
<accession>A0A9W6QMJ2</accession>
<dbReference type="InterPro" id="IPR006439">
    <property type="entry name" value="HAD-SF_hydro_IA"/>
</dbReference>
<comment type="similarity">
    <text evidence="2">Belongs to the HAD-like hydrolase superfamily. CbbY/CbbZ/Gph/YieH family.</text>
</comment>
<dbReference type="SFLD" id="SFLDG01129">
    <property type="entry name" value="C1.5:_HAD__Beta-PGM__Phosphata"/>
    <property type="match status" value="1"/>
</dbReference>
<evidence type="ECO:0008006" key="8">
    <source>
        <dbReference type="Google" id="ProtNLM"/>
    </source>
</evidence>
<dbReference type="Proteomes" id="UP001165042">
    <property type="component" value="Unassembled WGS sequence"/>
</dbReference>
<feature type="compositionally biased region" description="Basic residues" evidence="5">
    <location>
        <begin position="230"/>
        <end position="240"/>
    </location>
</feature>
<dbReference type="InterPro" id="IPR041492">
    <property type="entry name" value="HAD_2"/>
</dbReference>
<sequence>MRADLVIFDCDGVLVDTEPIAVRVSVGVGAELGWAITEAEVVELFVGRSAASISGVIAERVGMAGAAEWERRFVERHTAAMSAELTAVAGIEEALDTLDAAGLPYCVASSGTHEKMRHTLGHTGLYDRFAGRIFSATEVVNGKPAPDLFLHAASSMGVRPETAVVVEDSRYGIQAARAAGIALLRLRGRRHPHHLAGRRLHHHRPPHARPTGLDHPAPRRRGTPDLGRPRSNRPKTPRHTAYRAATAVWAGEKSPVDNLAEWVPSVDNFGALGLQLRTARPSGDKHPVDGWGRSEQPPIYSLPGDGGGVDPQRSLLWTEWGLELVGFLAGVGG</sequence>